<gene>
    <name evidence="1" type="ORF">KP79_PYT20200</name>
</gene>
<dbReference type="Proteomes" id="UP000242188">
    <property type="component" value="Unassembled WGS sequence"/>
</dbReference>
<proteinExistence type="predicted"/>
<dbReference type="EMBL" id="NEDP02001821">
    <property type="protein sequence ID" value="OWF52333.1"/>
    <property type="molecule type" value="Genomic_DNA"/>
</dbReference>
<evidence type="ECO:0000313" key="2">
    <source>
        <dbReference type="Proteomes" id="UP000242188"/>
    </source>
</evidence>
<evidence type="ECO:0000313" key="1">
    <source>
        <dbReference type="EMBL" id="OWF52333.1"/>
    </source>
</evidence>
<dbReference type="AlphaFoldDB" id="A0A210QUA7"/>
<comment type="caution">
    <text evidence="1">The sequence shown here is derived from an EMBL/GenBank/DDBJ whole genome shotgun (WGS) entry which is preliminary data.</text>
</comment>
<organism evidence="1 2">
    <name type="scientific">Mizuhopecten yessoensis</name>
    <name type="common">Japanese scallop</name>
    <name type="synonym">Patinopecten yessoensis</name>
    <dbReference type="NCBI Taxonomy" id="6573"/>
    <lineage>
        <taxon>Eukaryota</taxon>
        <taxon>Metazoa</taxon>
        <taxon>Spiralia</taxon>
        <taxon>Lophotrochozoa</taxon>
        <taxon>Mollusca</taxon>
        <taxon>Bivalvia</taxon>
        <taxon>Autobranchia</taxon>
        <taxon>Pteriomorphia</taxon>
        <taxon>Pectinida</taxon>
        <taxon>Pectinoidea</taxon>
        <taxon>Pectinidae</taxon>
        <taxon>Mizuhopecten</taxon>
    </lineage>
</organism>
<keyword evidence="2" id="KW-1185">Reference proteome</keyword>
<sequence>MTVESHSQRVVIRYDLNGNELNRAQITAKGHTIFVVPRRLCTNKSGSKVAVTNKTADISTHLVLLNEQLELTLRYTGHGKVLYGDVAFSKADEQFCVNDVKFTSTGDILIAEEWSKTVQLLSPFCLPLWVLLHGNVSPTSVSIQNNGHIWVGNNDGYVMDVY</sequence>
<accession>A0A210QUA7</accession>
<reference evidence="1 2" key="1">
    <citation type="journal article" date="2017" name="Nat. Ecol. Evol.">
        <title>Scallop genome provides insights into evolution of bilaterian karyotype and development.</title>
        <authorList>
            <person name="Wang S."/>
            <person name="Zhang J."/>
            <person name="Jiao W."/>
            <person name="Li J."/>
            <person name="Xun X."/>
            <person name="Sun Y."/>
            <person name="Guo X."/>
            <person name="Huan P."/>
            <person name="Dong B."/>
            <person name="Zhang L."/>
            <person name="Hu X."/>
            <person name="Sun X."/>
            <person name="Wang J."/>
            <person name="Zhao C."/>
            <person name="Wang Y."/>
            <person name="Wang D."/>
            <person name="Huang X."/>
            <person name="Wang R."/>
            <person name="Lv J."/>
            <person name="Li Y."/>
            <person name="Zhang Z."/>
            <person name="Liu B."/>
            <person name="Lu W."/>
            <person name="Hui Y."/>
            <person name="Liang J."/>
            <person name="Zhou Z."/>
            <person name="Hou R."/>
            <person name="Li X."/>
            <person name="Liu Y."/>
            <person name="Li H."/>
            <person name="Ning X."/>
            <person name="Lin Y."/>
            <person name="Zhao L."/>
            <person name="Xing Q."/>
            <person name="Dou J."/>
            <person name="Li Y."/>
            <person name="Mao J."/>
            <person name="Guo H."/>
            <person name="Dou H."/>
            <person name="Li T."/>
            <person name="Mu C."/>
            <person name="Jiang W."/>
            <person name="Fu Q."/>
            <person name="Fu X."/>
            <person name="Miao Y."/>
            <person name="Liu J."/>
            <person name="Yu Q."/>
            <person name="Li R."/>
            <person name="Liao H."/>
            <person name="Li X."/>
            <person name="Kong Y."/>
            <person name="Jiang Z."/>
            <person name="Chourrout D."/>
            <person name="Li R."/>
            <person name="Bao Z."/>
        </authorList>
    </citation>
    <scope>NUCLEOTIDE SEQUENCE [LARGE SCALE GENOMIC DNA]</scope>
    <source>
        <strain evidence="1 2">PY_sf001</strain>
    </source>
</reference>
<dbReference type="SUPFAM" id="SSF101898">
    <property type="entry name" value="NHL repeat"/>
    <property type="match status" value="1"/>
</dbReference>
<name>A0A210QUA7_MIZYE</name>
<protein>
    <submittedName>
        <fullName evidence="1">Uncharacterized protein</fullName>
    </submittedName>
</protein>